<organism evidence="2 3">
    <name type="scientific">Pontibacillus litoralis JSM 072002</name>
    <dbReference type="NCBI Taxonomy" id="1385512"/>
    <lineage>
        <taxon>Bacteria</taxon>
        <taxon>Bacillati</taxon>
        <taxon>Bacillota</taxon>
        <taxon>Bacilli</taxon>
        <taxon>Bacillales</taxon>
        <taxon>Bacillaceae</taxon>
        <taxon>Pontibacillus</taxon>
    </lineage>
</organism>
<accession>A0A0A5G6V8</accession>
<dbReference type="RefSeq" id="WP_036834032.1">
    <property type="nucleotide sequence ID" value="NZ_AVPG01000010.1"/>
</dbReference>
<dbReference type="STRING" id="1385512.N784_03350"/>
<dbReference type="EMBL" id="AVPG01000010">
    <property type="protein sequence ID" value="KGX86903.1"/>
    <property type="molecule type" value="Genomic_DNA"/>
</dbReference>
<name>A0A0A5G6V8_9BACI</name>
<sequence length="73" mass="8025">MATSSIKHSQLQLVLENGIDSKGNPVFKNKNFNNVKTDATADQLFTVANALGSLQQHSIMEIERNNARVIIAE</sequence>
<keyword evidence="3" id="KW-1185">Reference proteome</keyword>
<dbReference type="Pfam" id="PF07872">
    <property type="entry name" value="DUF1659"/>
    <property type="match status" value="1"/>
</dbReference>
<dbReference type="eggNOG" id="ENOG5033AHG">
    <property type="taxonomic scope" value="Bacteria"/>
</dbReference>
<dbReference type="OrthoDB" id="48766at2"/>
<protein>
    <recommendedName>
        <fullName evidence="1">DUF1659 domain-containing protein</fullName>
    </recommendedName>
</protein>
<reference evidence="2 3" key="1">
    <citation type="submission" date="2013-08" db="EMBL/GenBank/DDBJ databases">
        <authorList>
            <person name="Huang J."/>
            <person name="Wang G."/>
        </authorList>
    </citation>
    <scope>NUCLEOTIDE SEQUENCE [LARGE SCALE GENOMIC DNA]</scope>
    <source>
        <strain evidence="2 3">JSM 072002</strain>
    </source>
</reference>
<dbReference type="AlphaFoldDB" id="A0A0A5G6V8"/>
<comment type="caution">
    <text evidence="2">The sequence shown here is derived from an EMBL/GenBank/DDBJ whole genome shotgun (WGS) entry which is preliminary data.</text>
</comment>
<dbReference type="Proteomes" id="UP000030401">
    <property type="component" value="Unassembled WGS sequence"/>
</dbReference>
<evidence type="ECO:0000259" key="1">
    <source>
        <dbReference type="Pfam" id="PF07872"/>
    </source>
</evidence>
<evidence type="ECO:0000313" key="2">
    <source>
        <dbReference type="EMBL" id="KGX86903.1"/>
    </source>
</evidence>
<proteinExistence type="predicted"/>
<dbReference type="InterPro" id="IPR012454">
    <property type="entry name" value="DUF1659"/>
</dbReference>
<evidence type="ECO:0000313" key="3">
    <source>
        <dbReference type="Proteomes" id="UP000030401"/>
    </source>
</evidence>
<feature type="domain" description="DUF1659" evidence="1">
    <location>
        <begin position="3"/>
        <end position="71"/>
    </location>
</feature>
<gene>
    <name evidence="2" type="ORF">N784_03350</name>
</gene>